<feature type="region of interest" description="Disordered" evidence="1">
    <location>
        <begin position="13"/>
        <end position="44"/>
    </location>
</feature>
<keyword evidence="3" id="KW-1185">Reference proteome</keyword>
<gene>
    <name evidence="2" type="ORF">EK21DRAFT_85906</name>
</gene>
<sequence length="207" mass="22622">MSSARLRPSLLTIATPSWRAPRPPTPRRATFPLPGTTSTSLSSKAIVTPPVPPLSYWLPDTPSPLTAISSPRHAQSPVLPLSPASPMNPFLVPPTRCNKSALFPIASSLLPASPLSIFDSAVSPNFLLSRTPTPTRIFLLPASPISLSPRFLFPRTPPCVPVIKTRRRVSVVDAVMGRKESVTSILTLGQETMKWKIEFFQWLAVRR</sequence>
<reference evidence="2" key="1">
    <citation type="journal article" date="2020" name="Stud. Mycol.">
        <title>101 Dothideomycetes genomes: a test case for predicting lifestyles and emergence of pathogens.</title>
        <authorList>
            <person name="Haridas S."/>
            <person name="Albert R."/>
            <person name="Binder M."/>
            <person name="Bloem J."/>
            <person name="Labutti K."/>
            <person name="Salamov A."/>
            <person name="Andreopoulos B."/>
            <person name="Baker S."/>
            <person name="Barry K."/>
            <person name="Bills G."/>
            <person name="Bluhm B."/>
            <person name="Cannon C."/>
            <person name="Castanera R."/>
            <person name="Culley D."/>
            <person name="Daum C."/>
            <person name="Ezra D."/>
            <person name="Gonzalez J."/>
            <person name="Henrissat B."/>
            <person name="Kuo A."/>
            <person name="Liang C."/>
            <person name="Lipzen A."/>
            <person name="Lutzoni F."/>
            <person name="Magnuson J."/>
            <person name="Mondo S."/>
            <person name="Nolan M."/>
            <person name="Ohm R."/>
            <person name="Pangilinan J."/>
            <person name="Park H.-J."/>
            <person name="Ramirez L."/>
            <person name="Alfaro M."/>
            <person name="Sun H."/>
            <person name="Tritt A."/>
            <person name="Yoshinaga Y."/>
            <person name="Zwiers L.-H."/>
            <person name="Turgeon B."/>
            <person name="Goodwin S."/>
            <person name="Spatafora J."/>
            <person name="Crous P."/>
            <person name="Grigoriev I."/>
        </authorList>
    </citation>
    <scope>NUCLEOTIDE SEQUENCE</scope>
    <source>
        <strain evidence="2">CBS 110217</strain>
    </source>
</reference>
<dbReference type="OrthoDB" id="3800772at2759"/>
<protein>
    <submittedName>
        <fullName evidence="2">Uncharacterized protein</fullName>
    </submittedName>
</protein>
<dbReference type="EMBL" id="ML978164">
    <property type="protein sequence ID" value="KAF2033738.1"/>
    <property type="molecule type" value="Genomic_DNA"/>
</dbReference>
<evidence type="ECO:0000313" key="3">
    <source>
        <dbReference type="Proteomes" id="UP000799777"/>
    </source>
</evidence>
<dbReference type="Proteomes" id="UP000799777">
    <property type="component" value="Unassembled WGS sequence"/>
</dbReference>
<accession>A0A9P4LQ26</accession>
<feature type="compositionally biased region" description="Low complexity" evidence="1">
    <location>
        <begin position="27"/>
        <end position="43"/>
    </location>
</feature>
<dbReference type="AlphaFoldDB" id="A0A9P4LQ26"/>
<evidence type="ECO:0000313" key="2">
    <source>
        <dbReference type="EMBL" id="KAF2033738.1"/>
    </source>
</evidence>
<name>A0A9P4LQ26_9PLEO</name>
<evidence type="ECO:0000256" key="1">
    <source>
        <dbReference type="SAM" id="MobiDB-lite"/>
    </source>
</evidence>
<comment type="caution">
    <text evidence="2">The sequence shown here is derived from an EMBL/GenBank/DDBJ whole genome shotgun (WGS) entry which is preliminary data.</text>
</comment>
<organism evidence="2 3">
    <name type="scientific">Setomelanomma holmii</name>
    <dbReference type="NCBI Taxonomy" id="210430"/>
    <lineage>
        <taxon>Eukaryota</taxon>
        <taxon>Fungi</taxon>
        <taxon>Dikarya</taxon>
        <taxon>Ascomycota</taxon>
        <taxon>Pezizomycotina</taxon>
        <taxon>Dothideomycetes</taxon>
        <taxon>Pleosporomycetidae</taxon>
        <taxon>Pleosporales</taxon>
        <taxon>Pleosporineae</taxon>
        <taxon>Phaeosphaeriaceae</taxon>
        <taxon>Setomelanomma</taxon>
    </lineage>
</organism>
<proteinExistence type="predicted"/>